<dbReference type="SUPFAM" id="SSF52091">
    <property type="entry name" value="SpoIIaa-like"/>
    <property type="match status" value="1"/>
</dbReference>
<sequence length="107" mass="11651">MKTAQETFDVYQSGELCVIGFGDRDPLDISVPDCQDELNRLIEKTGGKALAVDMTGLKLIASGMLGLLASLNRDGVRVMLFNPSEDILEVLDITNLNQLISTHTVEV</sequence>
<dbReference type="Proteomes" id="UP000317318">
    <property type="component" value="Chromosome"/>
</dbReference>
<name>A0A517QZE5_9PLAN</name>
<dbReference type="AlphaFoldDB" id="A0A517QZE5"/>
<dbReference type="RefSeq" id="WP_145363164.1">
    <property type="nucleotide sequence ID" value="NZ_CP036268.1"/>
</dbReference>
<protein>
    <recommendedName>
        <fullName evidence="1">STAS domain-containing protein</fullName>
    </recommendedName>
</protein>
<dbReference type="OrthoDB" id="213402at2"/>
<dbReference type="Gene3D" id="3.30.750.24">
    <property type="entry name" value="STAS domain"/>
    <property type="match status" value="1"/>
</dbReference>
<evidence type="ECO:0000259" key="1">
    <source>
        <dbReference type="PROSITE" id="PS50801"/>
    </source>
</evidence>
<keyword evidence="3" id="KW-1185">Reference proteome</keyword>
<dbReference type="KEGG" id="svp:Pan189_13780"/>
<dbReference type="PROSITE" id="PS50801">
    <property type="entry name" value="STAS"/>
    <property type="match status" value="1"/>
</dbReference>
<gene>
    <name evidence="2" type="ORF">Pan189_13780</name>
</gene>
<dbReference type="InterPro" id="IPR036513">
    <property type="entry name" value="STAS_dom_sf"/>
</dbReference>
<organism evidence="2 3">
    <name type="scientific">Stratiformator vulcanicus</name>
    <dbReference type="NCBI Taxonomy" id="2527980"/>
    <lineage>
        <taxon>Bacteria</taxon>
        <taxon>Pseudomonadati</taxon>
        <taxon>Planctomycetota</taxon>
        <taxon>Planctomycetia</taxon>
        <taxon>Planctomycetales</taxon>
        <taxon>Planctomycetaceae</taxon>
        <taxon>Stratiformator</taxon>
    </lineage>
</organism>
<dbReference type="InterPro" id="IPR002645">
    <property type="entry name" value="STAS_dom"/>
</dbReference>
<proteinExistence type="predicted"/>
<feature type="domain" description="STAS" evidence="1">
    <location>
        <begin position="35"/>
        <end position="107"/>
    </location>
</feature>
<dbReference type="Pfam" id="PF01740">
    <property type="entry name" value="STAS"/>
    <property type="match status" value="1"/>
</dbReference>
<dbReference type="CDD" id="cd07043">
    <property type="entry name" value="STAS_anti-anti-sigma_factors"/>
    <property type="match status" value="1"/>
</dbReference>
<evidence type="ECO:0000313" key="3">
    <source>
        <dbReference type="Proteomes" id="UP000317318"/>
    </source>
</evidence>
<evidence type="ECO:0000313" key="2">
    <source>
        <dbReference type="EMBL" id="QDT37012.1"/>
    </source>
</evidence>
<reference evidence="2 3" key="1">
    <citation type="submission" date="2019-02" db="EMBL/GenBank/DDBJ databases">
        <title>Deep-cultivation of Planctomycetes and their phenomic and genomic characterization uncovers novel biology.</title>
        <authorList>
            <person name="Wiegand S."/>
            <person name="Jogler M."/>
            <person name="Boedeker C."/>
            <person name="Pinto D."/>
            <person name="Vollmers J."/>
            <person name="Rivas-Marin E."/>
            <person name="Kohn T."/>
            <person name="Peeters S.H."/>
            <person name="Heuer A."/>
            <person name="Rast P."/>
            <person name="Oberbeckmann S."/>
            <person name="Bunk B."/>
            <person name="Jeske O."/>
            <person name="Meyerdierks A."/>
            <person name="Storesund J.E."/>
            <person name="Kallscheuer N."/>
            <person name="Luecker S."/>
            <person name="Lage O.M."/>
            <person name="Pohl T."/>
            <person name="Merkel B.J."/>
            <person name="Hornburger P."/>
            <person name="Mueller R.-W."/>
            <person name="Bruemmer F."/>
            <person name="Labrenz M."/>
            <person name="Spormann A.M."/>
            <person name="Op den Camp H."/>
            <person name="Overmann J."/>
            <person name="Amann R."/>
            <person name="Jetten M.S.M."/>
            <person name="Mascher T."/>
            <person name="Medema M.H."/>
            <person name="Devos D.P."/>
            <person name="Kaster A.-K."/>
            <person name="Ovreas L."/>
            <person name="Rohde M."/>
            <person name="Galperin M.Y."/>
            <person name="Jogler C."/>
        </authorList>
    </citation>
    <scope>NUCLEOTIDE SEQUENCE [LARGE SCALE GENOMIC DNA]</scope>
    <source>
        <strain evidence="2 3">Pan189</strain>
    </source>
</reference>
<dbReference type="EMBL" id="CP036268">
    <property type="protein sequence ID" value="QDT37012.1"/>
    <property type="molecule type" value="Genomic_DNA"/>
</dbReference>
<accession>A0A517QZE5</accession>